<accession>A0A1E5XNZ0</accession>
<evidence type="ECO:0000313" key="3">
    <source>
        <dbReference type="EMBL" id="OEO30291.1"/>
    </source>
</evidence>
<proteinExistence type="inferred from homology"/>
<dbReference type="Pfam" id="PF02604">
    <property type="entry name" value="PhdYeFM_antitox"/>
    <property type="match status" value="1"/>
</dbReference>
<dbReference type="Gene3D" id="3.40.1620.10">
    <property type="entry name" value="YefM-like domain"/>
    <property type="match status" value="1"/>
</dbReference>
<evidence type="ECO:0000313" key="4">
    <source>
        <dbReference type="Proteomes" id="UP000095463"/>
    </source>
</evidence>
<reference evidence="3 4" key="1">
    <citation type="journal article" date="2015" name="Genome Announc.">
        <title>Genome Assemblies of Three Soil-Associated Devosia species: D. insulae, D. limi, and D. soli.</title>
        <authorList>
            <person name="Hassan Y.I."/>
            <person name="Lepp D."/>
            <person name="Zhou T."/>
        </authorList>
    </citation>
    <scope>NUCLEOTIDE SEQUENCE [LARGE SCALE GENOMIC DNA]</scope>
    <source>
        <strain evidence="3 4">DS-56</strain>
    </source>
</reference>
<dbReference type="InterPro" id="IPR006442">
    <property type="entry name" value="Antitoxin_Phd/YefM"/>
</dbReference>
<evidence type="ECO:0000256" key="2">
    <source>
        <dbReference type="RuleBase" id="RU362080"/>
    </source>
</evidence>
<name>A0A1E5XNZ0_9HYPH</name>
<dbReference type="EMBL" id="LAJE02000219">
    <property type="protein sequence ID" value="OEO30291.1"/>
    <property type="molecule type" value="Genomic_DNA"/>
</dbReference>
<comment type="function">
    <text evidence="2">Antitoxin component of a type II toxin-antitoxin (TA) system.</text>
</comment>
<gene>
    <name evidence="3" type="ORF">VW23_022115</name>
</gene>
<comment type="similarity">
    <text evidence="1 2">Belongs to the phD/YefM antitoxin family.</text>
</comment>
<dbReference type="InterPro" id="IPR036165">
    <property type="entry name" value="YefM-like_sf"/>
</dbReference>
<dbReference type="OrthoDB" id="165038at2"/>
<evidence type="ECO:0000256" key="1">
    <source>
        <dbReference type="ARBA" id="ARBA00009981"/>
    </source>
</evidence>
<keyword evidence="4" id="KW-1185">Reference proteome</keyword>
<dbReference type="RefSeq" id="WP_069910498.1">
    <property type="nucleotide sequence ID" value="NZ_LAJE02000219.1"/>
</dbReference>
<organism evidence="3 4">
    <name type="scientific">Devosia insulae DS-56</name>
    <dbReference type="NCBI Taxonomy" id="1116389"/>
    <lineage>
        <taxon>Bacteria</taxon>
        <taxon>Pseudomonadati</taxon>
        <taxon>Pseudomonadota</taxon>
        <taxon>Alphaproteobacteria</taxon>
        <taxon>Hyphomicrobiales</taxon>
        <taxon>Devosiaceae</taxon>
        <taxon>Devosia</taxon>
    </lineage>
</organism>
<dbReference type="NCBIfam" id="TIGR01552">
    <property type="entry name" value="phd_fam"/>
    <property type="match status" value="1"/>
</dbReference>
<comment type="caution">
    <text evidence="3">The sequence shown here is derived from an EMBL/GenBank/DDBJ whole genome shotgun (WGS) entry which is preliminary data.</text>
</comment>
<sequence>MATVKSSEFQKNVGLWLDRIHEGPVRISKYDRPAAVLVSAAQYDELVSNFRKVTTPMQLTDVEVAMIREARVMSDNPFDLDDIPDFIEPRLPAGA</sequence>
<dbReference type="SUPFAM" id="SSF143120">
    <property type="entry name" value="YefM-like"/>
    <property type="match status" value="1"/>
</dbReference>
<dbReference type="AlphaFoldDB" id="A0A1E5XNZ0"/>
<protein>
    <recommendedName>
        <fullName evidence="2">Antitoxin</fullName>
    </recommendedName>
</protein>
<dbReference type="Proteomes" id="UP000095463">
    <property type="component" value="Unassembled WGS sequence"/>
</dbReference>